<dbReference type="Pfam" id="PF08787">
    <property type="entry name" value="Alginate_lyase2"/>
    <property type="match status" value="1"/>
</dbReference>
<organism evidence="2 3">
    <name type="scientific">Pseudomonas borbori</name>
    <dbReference type="NCBI Taxonomy" id="289003"/>
    <lineage>
        <taxon>Bacteria</taxon>
        <taxon>Pseudomonadati</taxon>
        <taxon>Pseudomonadota</taxon>
        <taxon>Gammaproteobacteria</taxon>
        <taxon>Pseudomonadales</taxon>
        <taxon>Pseudomonadaceae</taxon>
        <taxon>Pseudomonas</taxon>
    </lineage>
</organism>
<dbReference type="InterPro" id="IPR013320">
    <property type="entry name" value="ConA-like_dom_sf"/>
</dbReference>
<accession>A0A1I5QQ28</accession>
<dbReference type="AlphaFoldDB" id="A0A1I5QQ28"/>
<dbReference type="InterPro" id="IPR014895">
    <property type="entry name" value="Alginate_lyase_2"/>
</dbReference>
<dbReference type="STRING" id="289003.SAMN05216190_11162"/>
<feature type="domain" description="Alginate lyase 2" evidence="1">
    <location>
        <begin position="2"/>
        <end position="226"/>
    </location>
</feature>
<evidence type="ECO:0000313" key="2">
    <source>
        <dbReference type="EMBL" id="SFP48374.1"/>
    </source>
</evidence>
<proteinExistence type="predicted"/>
<keyword evidence="3" id="KW-1185">Reference proteome</keyword>
<protein>
    <submittedName>
        <fullName evidence="2">Alginate lyase</fullName>
    </submittedName>
</protein>
<sequence>MLDLTTWNLSVPTDPSPTTIETPRLNNGYESQYMRRNDDGSLTFWVPVDGSHTADARYPRSELRETQADGTLSNWYYYSADNYLSAVLTINQVPSQNKVVIGQIHSKDEPGSDNDPLAKLQYHYRRGVGRLELLLRKRPGDAEVQNILLAENIQLNERFSYKLRITPSGKLGVSVQSSDGDKGSLYQQLSAYWSKEQLYFKAGAYIQDNYGPSNEGGRVTFYHLNSLHR</sequence>
<name>A0A1I5QQ28_9PSED</name>
<evidence type="ECO:0000313" key="3">
    <source>
        <dbReference type="Proteomes" id="UP000198784"/>
    </source>
</evidence>
<dbReference type="RefSeq" id="WP_090500578.1">
    <property type="nucleotide sequence ID" value="NZ_FOWX01000011.1"/>
</dbReference>
<dbReference type="Proteomes" id="UP000198784">
    <property type="component" value="Unassembled WGS sequence"/>
</dbReference>
<gene>
    <name evidence="2" type="ORF">SAMN05216190_11162</name>
</gene>
<dbReference type="Gene3D" id="2.60.120.200">
    <property type="match status" value="1"/>
</dbReference>
<dbReference type="GO" id="GO:0016829">
    <property type="term" value="F:lyase activity"/>
    <property type="evidence" value="ECO:0007669"/>
    <property type="project" value="UniProtKB-KW"/>
</dbReference>
<keyword evidence="2" id="KW-0456">Lyase</keyword>
<dbReference type="SUPFAM" id="SSF49899">
    <property type="entry name" value="Concanavalin A-like lectins/glucanases"/>
    <property type="match status" value="1"/>
</dbReference>
<evidence type="ECO:0000259" key="1">
    <source>
        <dbReference type="Pfam" id="PF08787"/>
    </source>
</evidence>
<dbReference type="EMBL" id="FOWX01000011">
    <property type="protein sequence ID" value="SFP48374.1"/>
    <property type="molecule type" value="Genomic_DNA"/>
</dbReference>
<dbReference type="OrthoDB" id="1113844at2"/>
<reference evidence="3" key="1">
    <citation type="submission" date="2016-10" db="EMBL/GenBank/DDBJ databases">
        <authorList>
            <person name="Varghese N."/>
            <person name="Submissions S."/>
        </authorList>
    </citation>
    <scope>NUCLEOTIDE SEQUENCE [LARGE SCALE GENOMIC DNA]</scope>
    <source>
        <strain evidence="3">DSM 17834</strain>
    </source>
</reference>